<dbReference type="Proteomes" id="UP000185744">
    <property type="component" value="Unassembled WGS sequence"/>
</dbReference>
<gene>
    <name evidence="1" type="ORF">BTN85_0120</name>
</gene>
<dbReference type="AlphaFoldDB" id="A0A1Q6DTK3"/>
<sequence>MAEEAQRNLYQAIIWLNKGFREVYVLMNKCEIILSW</sequence>
<dbReference type="InParanoid" id="A0A1Q6DTK3"/>
<accession>A0A1Q6DTK3</accession>
<organism evidence="1 2">
    <name type="scientific">Methanohalarchaeum thermophilum</name>
    <dbReference type="NCBI Taxonomy" id="1903181"/>
    <lineage>
        <taxon>Archaea</taxon>
        <taxon>Methanobacteriati</taxon>
        <taxon>Methanobacteriota</taxon>
        <taxon>Methanonatronarchaeia</taxon>
        <taxon>Methanonatronarchaeales</taxon>
        <taxon>Methanonatronarchaeaceae</taxon>
        <taxon>Candidatus Methanohalarchaeum</taxon>
    </lineage>
</organism>
<dbReference type="EMBL" id="MSDW01000001">
    <property type="protein sequence ID" value="OKY77652.1"/>
    <property type="molecule type" value="Genomic_DNA"/>
</dbReference>
<name>A0A1Q6DTK3_METT1</name>
<comment type="caution">
    <text evidence="1">The sequence shown here is derived from an EMBL/GenBank/DDBJ whole genome shotgun (WGS) entry which is preliminary data.</text>
</comment>
<evidence type="ECO:0000313" key="1">
    <source>
        <dbReference type="EMBL" id="OKY77652.1"/>
    </source>
</evidence>
<evidence type="ECO:0000313" key="2">
    <source>
        <dbReference type="Proteomes" id="UP000185744"/>
    </source>
</evidence>
<protein>
    <submittedName>
        <fullName evidence="1">Uncharacterized protein</fullName>
    </submittedName>
</protein>
<proteinExistence type="predicted"/>
<reference evidence="1" key="1">
    <citation type="submission" date="2016-12" db="EMBL/GenBank/DDBJ databases">
        <title>Discovery of methanogenic haloarchaea.</title>
        <authorList>
            <person name="Sorokin D.Y."/>
            <person name="Makarova K.S."/>
            <person name="Abbas B."/>
            <person name="Ferrer M."/>
            <person name="Golyshin P.N."/>
        </authorList>
    </citation>
    <scope>NUCLEOTIDE SEQUENCE [LARGE SCALE GENOMIC DNA]</scope>
    <source>
        <strain evidence="1">HMET1</strain>
    </source>
</reference>
<keyword evidence="2" id="KW-1185">Reference proteome</keyword>
<dbReference type="STRING" id="1903181.BTN85_0120"/>